<evidence type="ECO:0000259" key="2">
    <source>
        <dbReference type="Pfam" id="PF17790"/>
    </source>
</evidence>
<reference evidence="3" key="1">
    <citation type="journal article" date="2023" name="Science">
        <title>Genome structures resolve the early diversification of teleost fishes.</title>
        <authorList>
            <person name="Parey E."/>
            <person name="Louis A."/>
            <person name="Montfort J."/>
            <person name="Bouchez O."/>
            <person name="Roques C."/>
            <person name="Iampietro C."/>
            <person name="Lluch J."/>
            <person name="Castinel A."/>
            <person name="Donnadieu C."/>
            <person name="Desvignes T."/>
            <person name="Floi Bucao C."/>
            <person name="Jouanno E."/>
            <person name="Wen M."/>
            <person name="Mejri S."/>
            <person name="Dirks R."/>
            <person name="Jansen H."/>
            <person name="Henkel C."/>
            <person name="Chen W.J."/>
            <person name="Zahm M."/>
            <person name="Cabau C."/>
            <person name="Klopp C."/>
            <person name="Thompson A.W."/>
            <person name="Robinson-Rechavi M."/>
            <person name="Braasch I."/>
            <person name="Lecointre G."/>
            <person name="Bobe J."/>
            <person name="Postlethwait J.H."/>
            <person name="Berthelot C."/>
            <person name="Roest Crollius H."/>
            <person name="Guiguen Y."/>
        </authorList>
    </citation>
    <scope>NUCLEOTIDE SEQUENCE</scope>
    <source>
        <strain evidence="3">NC1722</strain>
    </source>
</reference>
<accession>A0AAD7VX24</accession>
<gene>
    <name evidence="3" type="ORF">AAFF_G00179150</name>
</gene>
<dbReference type="EMBL" id="JAINUG010002384">
    <property type="protein sequence ID" value="KAJ8349212.1"/>
    <property type="molecule type" value="Genomic_DNA"/>
</dbReference>
<evidence type="ECO:0000313" key="4">
    <source>
        <dbReference type="Proteomes" id="UP001221898"/>
    </source>
</evidence>
<dbReference type="Gene3D" id="2.60.40.1930">
    <property type="match status" value="1"/>
</dbReference>
<feature type="non-terminal residue" evidence="3">
    <location>
        <position position="1"/>
    </location>
</feature>
<keyword evidence="4" id="KW-1185">Reference proteome</keyword>
<feature type="chain" id="PRO_5042192228" description="Complement C3/4/5 macroglobulin domain-containing protein" evidence="1">
    <location>
        <begin position="22"/>
        <end position="89"/>
    </location>
</feature>
<dbReference type="Proteomes" id="UP001221898">
    <property type="component" value="Unassembled WGS sequence"/>
</dbReference>
<dbReference type="InterPro" id="IPR041425">
    <property type="entry name" value="C3/4/5_MG1"/>
</dbReference>
<evidence type="ECO:0000256" key="1">
    <source>
        <dbReference type="SAM" id="SignalP"/>
    </source>
</evidence>
<proteinExistence type="predicted"/>
<comment type="caution">
    <text evidence="3">The sequence shown here is derived from an EMBL/GenBank/DDBJ whole genome shotgun (WGS) entry which is preliminary data.</text>
</comment>
<dbReference type="AlphaFoldDB" id="A0AAD7VX24"/>
<feature type="signal peptide" evidence="1">
    <location>
        <begin position="1"/>
        <end position="21"/>
    </location>
</feature>
<feature type="domain" description="Complement C3/4/5 macroglobulin" evidence="2">
    <location>
        <begin position="23"/>
        <end position="88"/>
    </location>
</feature>
<name>A0AAD7VX24_9TELE</name>
<dbReference type="Pfam" id="PF17790">
    <property type="entry name" value="MG1"/>
    <property type="match status" value="1"/>
</dbReference>
<sequence>MRVDVVWLAALALSLPGLSQCDPLFALSAPNLLRVGSKENVFVEAQEYTGGNFNVEIMVKNFPAKNQQMFSKTVTLSASNKFQFLQEIL</sequence>
<organism evidence="3 4">
    <name type="scientific">Aldrovandia affinis</name>
    <dbReference type="NCBI Taxonomy" id="143900"/>
    <lineage>
        <taxon>Eukaryota</taxon>
        <taxon>Metazoa</taxon>
        <taxon>Chordata</taxon>
        <taxon>Craniata</taxon>
        <taxon>Vertebrata</taxon>
        <taxon>Euteleostomi</taxon>
        <taxon>Actinopterygii</taxon>
        <taxon>Neopterygii</taxon>
        <taxon>Teleostei</taxon>
        <taxon>Notacanthiformes</taxon>
        <taxon>Halosauridae</taxon>
        <taxon>Aldrovandia</taxon>
    </lineage>
</organism>
<evidence type="ECO:0000313" key="3">
    <source>
        <dbReference type="EMBL" id="KAJ8349212.1"/>
    </source>
</evidence>
<keyword evidence="1" id="KW-0732">Signal</keyword>
<protein>
    <recommendedName>
        <fullName evidence="2">Complement C3/4/5 macroglobulin domain-containing protein</fullName>
    </recommendedName>
</protein>